<keyword evidence="2" id="KW-1185">Reference proteome</keyword>
<dbReference type="Proteomes" id="UP000621500">
    <property type="component" value="Unassembled WGS sequence"/>
</dbReference>
<dbReference type="EMBL" id="BONX01000080">
    <property type="protein sequence ID" value="GIH01666.1"/>
    <property type="molecule type" value="Genomic_DNA"/>
</dbReference>
<organism evidence="1 2">
    <name type="scientific">Plantactinospora mayteni</name>
    <dbReference type="NCBI Taxonomy" id="566021"/>
    <lineage>
        <taxon>Bacteria</taxon>
        <taxon>Bacillati</taxon>
        <taxon>Actinomycetota</taxon>
        <taxon>Actinomycetes</taxon>
        <taxon>Micromonosporales</taxon>
        <taxon>Micromonosporaceae</taxon>
        <taxon>Plantactinospora</taxon>
    </lineage>
</organism>
<name>A0ABQ4F433_9ACTN</name>
<comment type="caution">
    <text evidence="1">The sequence shown here is derived from an EMBL/GenBank/DDBJ whole genome shotgun (WGS) entry which is preliminary data.</text>
</comment>
<protein>
    <submittedName>
        <fullName evidence="1">Uncharacterized protein</fullName>
    </submittedName>
</protein>
<evidence type="ECO:0000313" key="1">
    <source>
        <dbReference type="EMBL" id="GIH01666.1"/>
    </source>
</evidence>
<gene>
    <name evidence="1" type="ORF">Pma05_82380</name>
</gene>
<accession>A0ABQ4F433</accession>
<reference evidence="1 2" key="1">
    <citation type="submission" date="2021-01" db="EMBL/GenBank/DDBJ databases">
        <title>Whole genome shotgun sequence of Plantactinospora mayteni NBRC 109088.</title>
        <authorList>
            <person name="Komaki H."/>
            <person name="Tamura T."/>
        </authorList>
    </citation>
    <scope>NUCLEOTIDE SEQUENCE [LARGE SCALE GENOMIC DNA]</scope>
    <source>
        <strain evidence="1 2">NBRC 109088</strain>
    </source>
</reference>
<evidence type="ECO:0000313" key="2">
    <source>
        <dbReference type="Proteomes" id="UP000621500"/>
    </source>
</evidence>
<sequence>MCEGGAQPQVATVKNDILSENLQRHQSLPLGTVSGYGSSTKVGTVASAHRVSLDLRTATGLSNMATIQAGDVA</sequence>
<proteinExistence type="predicted"/>